<comment type="catalytic activity">
    <reaction evidence="4">
        <text>3',3'-c-di-GMP + H2O = 5'-phosphoguanylyl(3'-&gt;5')guanosine + H(+)</text>
        <dbReference type="Rhea" id="RHEA:24902"/>
        <dbReference type="ChEBI" id="CHEBI:15377"/>
        <dbReference type="ChEBI" id="CHEBI:15378"/>
        <dbReference type="ChEBI" id="CHEBI:58754"/>
        <dbReference type="ChEBI" id="CHEBI:58805"/>
        <dbReference type="EC" id="3.1.4.52"/>
    </reaction>
    <physiologicalReaction direction="left-to-right" evidence="4">
        <dbReference type="Rhea" id="RHEA:24903"/>
    </physiologicalReaction>
</comment>
<dbReference type="AlphaFoldDB" id="A0A2U1D0T9"/>
<accession>A0A2U1D0T9</accession>
<dbReference type="PROSITE" id="PS50887">
    <property type="entry name" value="GGDEF"/>
    <property type="match status" value="1"/>
</dbReference>
<dbReference type="SUPFAM" id="SSF55073">
    <property type="entry name" value="Nucleotide cyclase"/>
    <property type="match status" value="1"/>
</dbReference>
<dbReference type="InterPro" id="IPR013767">
    <property type="entry name" value="PAS_fold"/>
</dbReference>
<dbReference type="CDD" id="cd01949">
    <property type="entry name" value="GGDEF"/>
    <property type="match status" value="1"/>
</dbReference>
<proteinExistence type="predicted"/>
<dbReference type="InterPro" id="IPR001789">
    <property type="entry name" value="Sig_transdc_resp-reg_receiver"/>
</dbReference>
<keyword evidence="5" id="KW-0597">Phosphoprotein</keyword>
<dbReference type="GO" id="GO:0071111">
    <property type="term" value="F:cyclic-guanylate-specific phosphodiesterase activity"/>
    <property type="evidence" value="ECO:0007669"/>
    <property type="project" value="UniProtKB-EC"/>
</dbReference>
<dbReference type="GO" id="GO:0000160">
    <property type="term" value="P:phosphorelay signal transduction system"/>
    <property type="evidence" value="ECO:0007669"/>
    <property type="project" value="InterPro"/>
</dbReference>
<evidence type="ECO:0000256" key="2">
    <source>
        <dbReference type="ARBA" id="ARBA00012282"/>
    </source>
</evidence>
<dbReference type="GO" id="GO:0071732">
    <property type="term" value="P:cellular response to nitric oxide"/>
    <property type="evidence" value="ECO:0007669"/>
    <property type="project" value="UniProtKB-ARBA"/>
</dbReference>
<dbReference type="InterPro" id="IPR029787">
    <property type="entry name" value="Nucleotide_cyclase"/>
</dbReference>
<dbReference type="FunFam" id="3.30.70.270:FF:000001">
    <property type="entry name" value="Diguanylate cyclase domain protein"/>
    <property type="match status" value="1"/>
</dbReference>
<dbReference type="EMBL" id="QEKQ01000001">
    <property type="protein sequence ID" value="PVY79005.1"/>
    <property type="molecule type" value="Genomic_DNA"/>
</dbReference>
<dbReference type="Proteomes" id="UP000245887">
    <property type="component" value="Unassembled WGS sequence"/>
</dbReference>
<dbReference type="FunFam" id="3.20.20.450:FF:000001">
    <property type="entry name" value="Cyclic di-GMP phosphodiesterase yahA"/>
    <property type="match status" value="1"/>
</dbReference>
<dbReference type="InterPro" id="IPR052155">
    <property type="entry name" value="Biofilm_reg_signaling"/>
</dbReference>
<feature type="domain" description="PAS" evidence="8">
    <location>
        <begin position="168"/>
        <end position="223"/>
    </location>
</feature>
<dbReference type="InterPro" id="IPR035919">
    <property type="entry name" value="EAL_sf"/>
</dbReference>
<keyword evidence="3" id="KW-0973">c-di-GMP</keyword>
<evidence type="ECO:0000259" key="7">
    <source>
        <dbReference type="PROSITE" id="PS50110"/>
    </source>
</evidence>
<feature type="domain" description="EAL" evidence="9">
    <location>
        <begin position="482"/>
        <end position="736"/>
    </location>
</feature>
<dbReference type="EC" id="3.1.4.52" evidence="2"/>
<dbReference type="SMART" id="SM00052">
    <property type="entry name" value="EAL"/>
    <property type="match status" value="1"/>
</dbReference>
<dbReference type="PANTHER" id="PTHR44757">
    <property type="entry name" value="DIGUANYLATE CYCLASE DGCP"/>
    <property type="match status" value="1"/>
</dbReference>
<dbReference type="PANTHER" id="PTHR44757:SF2">
    <property type="entry name" value="BIOFILM ARCHITECTURE MAINTENANCE PROTEIN MBAA"/>
    <property type="match status" value="1"/>
</dbReference>
<dbReference type="GO" id="GO:0006355">
    <property type="term" value="P:regulation of DNA-templated transcription"/>
    <property type="evidence" value="ECO:0007669"/>
    <property type="project" value="InterPro"/>
</dbReference>
<dbReference type="NCBIfam" id="TIGR00254">
    <property type="entry name" value="GGDEF"/>
    <property type="match status" value="1"/>
</dbReference>
<dbReference type="SMART" id="SM00091">
    <property type="entry name" value="PAS"/>
    <property type="match status" value="1"/>
</dbReference>
<dbReference type="InterPro" id="IPR000160">
    <property type="entry name" value="GGDEF_dom"/>
</dbReference>
<dbReference type="Gene3D" id="3.20.20.450">
    <property type="entry name" value="EAL domain"/>
    <property type="match status" value="1"/>
</dbReference>
<dbReference type="PROSITE" id="PS50883">
    <property type="entry name" value="EAL"/>
    <property type="match status" value="1"/>
</dbReference>
<evidence type="ECO:0000256" key="3">
    <source>
        <dbReference type="ARBA" id="ARBA00022636"/>
    </source>
</evidence>
<gene>
    <name evidence="11" type="ORF">C8D92_101211</name>
</gene>
<dbReference type="CDD" id="cd00130">
    <property type="entry name" value="PAS"/>
    <property type="match status" value="1"/>
</dbReference>
<organism evidence="11 12">
    <name type="scientific">Tamilnaduibacter salinus</name>
    <dbReference type="NCBI Taxonomy" id="1484056"/>
    <lineage>
        <taxon>Bacteria</taxon>
        <taxon>Pseudomonadati</taxon>
        <taxon>Pseudomonadota</taxon>
        <taxon>Gammaproteobacteria</taxon>
        <taxon>Pseudomonadales</taxon>
        <taxon>Marinobacteraceae</taxon>
        <taxon>Tamilnaduibacter</taxon>
    </lineage>
</organism>
<evidence type="ECO:0000256" key="5">
    <source>
        <dbReference type="PROSITE-ProRule" id="PRU00169"/>
    </source>
</evidence>
<sequence length="742" mass="83244">MGVSGAGNAGMNDVSDIHGQNMNDQTDTPSIKNARILIVDDEPRLLKSLCDLLTEQHFAPEQALGGRDACNRLRAEPFDLVLLDLRMPEVDGHDVMAFLEQHRIDVPVIVISGEASFTSVSRALRRGAQDYLRKPYDPDELLTTVNNVLQKRALEEAHEAVQAQLQRSEELHRYIVNTSPDIVFMLDNEGRLCFVNDKIESLLGYAPSELVGRHFRHLIDEQDIRRGLQALEDPDISADNPRTFELRLKTRGSRKPNRHFEITAFPIGDNPVNMLPSDGVAGNTRDATIYGSARDVTDRKEAEAFINFQAYHDLLTRLPNRALFQDRLMLAMTQAERKDQKLAVMFLDLDRFKVINDSLGHGMGDRLLQSVTQRLGGCLRGGDTLSRFGGDEFTLLLPDIESREDARRIARKLIDALKAPFQLGEHEVFVGVSIGIALFPESGNSIDELIQAADIAMYHVKASGKDGYRFFSDTMSVDSAHRLSLERDLRQALVRDELRVHFQPQVSGSSGDIVGVEALVRWQHPERGLLYPRDFLPLAEETRLIADLSEKVVELACRHVGRWIREGRDDLRLAVNLSPIQVDHPRFVDNLMECLTETGFPPENLEIEITENVIMTDLEQISRKLRKLAGHGVRIAIDDFGTGYSSLNYLHRLPIHTLKVDQSFVHGIRRGEEGACIVNAIVAMAHGLELDIVAEGVETDLQLAYLRNLGCQQIQGFYYGAATPAAEIERRLFGRRPVPTAI</sequence>
<evidence type="ECO:0000256" key="6">
    <source>
        <dbReference type="SAM" id="MobiDB-lite"/>
    </source>
</evidence>
<dbReference type="InterPro" id="IPR035965">
    <property type="entry name" value="PAS-like_dom_sf"/>
</dbReference>
<evidence type="ECO:0000256" key="1">
    <source>
        <dbReference type="ARBA" id="ARBA00001946"/>
    </source>
</evidence>
<dbReference type="Pfam" id="PF00989">
    <property type="entry name" value="PAS"/>
    <property type="match status" value="1"/>
</dbReference>
<name>A0A2U1D0T9_9GAMM</name>
<dbReference type="NCBIfam" id="TIGR00229">
    <property type="entry name" value="sensory_box"/>
    <property type="match status" value="1"/>
</dbReference>
<dbReference type="SUPFAM" id="SSF141868">
    <property type="entry name" value="EAL domain-like"/>
    <property type="match status" value="1"/>
</dbReference>
<evidence type="ECO:0000256" key="4">
    <source>
        <dbReference type="ARBA" id="ARBA00051114"/>
    </source>
</evidence>
<dbReference type="Pfam" id="PF00072">
    <property type="entry name" value="Response_reg"/>
    <property type="match status" value="1"/>
</dbReference>
<dbReference type="Gene3D" id="3.30.70.270">
    <property type="match status" value="1"/>
</dbReference>
<dbReference type="PROSITE" id="PS50110">
    <property type="entry name" value="RESPONSE_REGULATORY"/>
    <property type="match status" value="1"/>
</dbReference>
<feature type="domain" description="Response regulatory" evidence="7">
    <location>
        <begin position="35"/>
        <end position="149"/>
    </location>
</feature>
<dbReference type="Gene3D" id="3.40.50.2300">
    <property type="match status" value="1"/>
</dbReference>
<dbReference type="Pfam" id="PF00563">
    <property type="entry name" value="EAL"/>
    <property type="match status" value="1"/>
</dbReference>
<feature type="modified residue" description="4-aspartylphosphate" evidence="5">
    <location>
        <position position="84"/>
    </location>
</feature>
<dbReference type="InterPro" id="IPR011006">
    <property type="entry name" value="CheY-like_superfamily"/>
</dbReference>
<dbReference type="PROSITE" id="PS50112">
    <property type="entry name" value="PAS"/>
    <property type="match status" value="1"/>
</dbReference>
<dbReference type="InterPro" id="IPR043128">
    <property type="entry name" value="Rev_trsase/Diguanyl_cyclase"/>
</dbReference>
<reference evidence="11 12" key="1">
    <citation type="submission" date="2018-04" db="EMBL/GenBank/DDBJ databases">
        <title>Genomic Encyclopedia of Type Strains, Phase IV (KMG-IV): sequencing the most valuable type-strain genomes for metagenomic binning, comparative biology and taxonomic classification.</title>
        <authorList>
            <person name="Goeker M."/>
        </authorList>
    </citation>
    <scope>NUCLEOTIDE SEQUENCE [LARGE SCALE GENOMIC DNA]</scope>
    <source>
        <strain evidence="11 12">DSM 28688</strain>
    </source>
</reference>
<dbReference type="SUPFAM" id="SSF55785">
    <property type="entry name" value="PYP-like sensor domain (PAS domain)"/>
    <property type="match status" value="1"/>
</dbReference>
<dbReference type="Pfam" id="PF00990">
    <property type="entry name" value="GGDEF"/>
    <property type="match status" value="1"/>
</dbReference>
<evidence type="ECO:0000313" key="12">
    <source>
        <dbReference type="Proteomes" id="UP000245887"/>
    </source>
</evidence>
<feature type="region of interest" description="Disordered" evidence="6">
    <location>
        <begin position="1"/>
        <end position="26"/>
    </location>
</feature>
<dbReference type="Gene3D" id="3.30.450.20">
    <property type="entry name" value="PAS domain"/>
    <property type="match status" value="1"/>
</dbReference>
<evidence type="ECO:0000259" key="9">
    <source>
        <dbReference type="PROSITE" id="PS50883"/>
    </source>
</evidence>
<evidence type="ECO:0000259" key="10">
    <source>
        <dbReference type="PROSITE" id="PS50887"/>
    </source>
</evidence>
<evidence type="ECO:0000313" key="11">
    <source>
        <dbReference type="EMBL" id="PVY79005.1"/>
    </source>
</evidence>
<dbReference type="InterPro" id="IPR000014">
    <property type="entry name" value="PAS"/>
</dbReference>
<comment type="caution">
    <text evidence="11">The sequence shown here is derived from an EMBL/GenBank/DDBJ whole genome shotgun (WGS) entry which is preliminary data.</text>
</comment>
<evidence type="ECO:0000259" key="8">
    <source>
        <dbReference type="PROSITE" id="PS50112"/>
    </source>
</evidence>
<dbReference type="SUPFAM" id="SSF52172">
    <property type="entry name" value="CheY-like"/>
    <property type="match status" value="1"/>
</dbReference>
<dbReference type="InterPro" id="IPR001633">
    <property type="entry name" value="EAL_dom"/>
</dbReference>
<comment type="cofactor">
    <cofactor evidence="1">
        <name>Mg(2+)</name>
        <dbReference type="ChEBI" id="CHEBI:18420"/>
    </cofactor>
</comment>
<protein>
    <recommendedName>
        <fullName evidence="2">cyclic-guanylate-specific phosphodiesterase</fullName>
        <ecNumber evidence="2">3.1.4.52</ecNumber>
    </recommendedName>
</protein>
<dbReference type="SMART" id="SM00267">
    <property type="entry name" value="GGDEF"/>
    <property type="match status" value="1"/>
</dbReference>
<dbReference type="SMART" id="SM00448">
    <property type="entry name" value="REC"/>
    <property type="match status" value="1"/>
</dbReference>
<feature type="domain" description="GGDEF" evidence="10">
    <location>
        <begin position="340"/>
        <end position="473"/>
    </location>
</feature>
<dbReference type="CDD" id="cd01948">
    <property type="entry name" value="EAL"/>
    <property type="match status" value="1"/>
</dbReference>